<organism evidence="2">
    <name type="scientific">Graphocephala atropunctata</name>
    <dbReference type="NCBI Taxonomy" id="36148"/>
    <lineage>
        <taxon>Eukaryota</taxon>
        <taxon>Metazoa</taxon>
        <taxon>Ecdysozoa</taxon>
        <taxon>Arthropoda</taxon>
        <taxon>Hexapoda</taxon>
        <taxon>Insecta</taxon>
        <taxon>Pterygota</taxon>
        <taxon>Neoptera</taxon>
        <taxon>Paraneoptera</taxon>
        <taxon>Hemiptera</taxon>
        <taxon>Auchenorrhyncha</taxon>
        <taxon>Membracoidea</taxon>
        <taxon>Cicadellidae</taxon>
        <taxon>Cicadellinae</taxon>
        <taxon>Cicadellini</taxon>
        <taxon>Graphocephala</taxon>
    </lineage>
</organism>
<accession>A0A1B6L639</accession>
<name>A0A1B6L639_9HEMI</name>
<evidence type="ECO:0000256" key="1">
    <source>
        <dbReference type="SAM" id="MobiDB-lite"/>
    </source>
</evidence>
<protein>
    <submittedName>
        <fullName evidence="2">Uncharacterized protein</fullName>
    </submittedName>
</protein>
<dbReference type="AlphaFoldDB" id="A0A1B6L639"/>
<gene>
    <name evidence="2" type="ORF">g.31843</name>
</gene>
<evidence type="ECO:0000313" key="2">
    <source>
        <dbReference type="EMBL" id="JAT19115.1"/>
    </source>
</evidence>
<feature type="region of interest" description="Disordered" evidence="1">
    <location>
        <begin position="1"/>
        <end position="24"/>
    </location>
</feature>
<proteinExistence type="predicted"/>
<reference evidence="2" key="1">
    <citation type="submission" date="2015-11" db="EMBL/GenBank/DDBJ databases">
        <title>De novo transcriptome assembly of four potential Pierce s Disease insect vectors from Arizona vineyards.</title>
        <authorList>
            <person name="Tassone E.E."/>
        </authorList>
    </citation>
    <scope>NUCLEOTIDE SEQUENCE</scope>
</reference>
<dbReference type="EMBL" id="GEBQ01020862">
    <property type="protein sequence ID" value="JAT19115.1"/>
    <property type="molecule type" value="Transcribed_RNA"/>
</dbReference>
<sequence length="234" mass="26311">MVQTSEGDMTRTETETGTTLPDERTSTVLVDSADSTILQPHVRFGLAPRLPAGATHEERLLARVMRDMCYVAGYLLHTAAKILNKALQLSSLPRETFEEALRRTMQVINGARKEIARLILPKQKPQPFILPSQIASEHTILEATKIVDDIISKVKERILEAREKDQEMAATEMTVPQIVVESEIRSQAKQMIEEVIKEAQRKVIQVVAEDFLADLLKEASNKVDYVTGDWHSSH</sequence>